<reference evidence="2" key="1">
    <citation type="submission" date="2025-08" db="UniProtKB">
        <authorList>
            <consortium name="Ensembl"/>
        </authorList>
    </citation>
    <scope>IDENTIFICATION</scope>
</reference>
<feature type="compositionally biased region" description="Polar residues" evidence="1">
    <location>
        <begin position="476"/>
        <end position="491"/>
    </location>
</feature>
<feature type="compositionally biased region" description="Low complexity" evidence="1">
    <location>
        <begin position="865"/>
        <end position="875"/>
    </location>
</feature>
<feature type="region of interest" description="Disordered" evidence="1">
    <location>
        <begin position="425"/>
        <end position="540"/>
    </location>
</feature>
<feature type="region of interest" description="Disordered" evidence="1">
    <location>
        <begin position="377"/>
        <end position="401"/>
    </location>
</feature>
<feature type="compositionally biased region" description="Low complexity" evidence="1">
    <location>
        <begin position="511"/>
        <end position="525"/>
    </location>
</feature>
<dbReference type="InterPro" id="IPR028004">
    <property type="entry name" value="DUF4643"/>
</dbReference>
<dbReference type="STRING" id="1676925.ENSPKIP00000016020"/>
<feature type="compositionally biased region" description="Basic residues" evidence="1">
    <location>
        <begin position="43"/>
        <end position="53"/>
    </location>
</feature>
<sequence length="1067" mass="116183">MFQGEYILMAASYGSTPQPGLLSQQYPPPLLPKPGKDNVRLQKLLKRTAKKKAAPPATQAPAPYRSSLSPVSEASPDLEKSDPSTPPRTPETPIYGSTVQPRFFIRPLYQHTASPYPVHRNYGKTARISPQTYTASVCTSPQLVASLYTYTPSQSSTSQTPAAAQLPEQAVMPSLLITRSDPATVPSISHVSSQGRTIHGKHSLQIIITEAPKSKKPMFDVPQITMYTAKSPFQERSKSPFYESSGVKTFHYGTTTPRSKTPTFEVKRVATPTSEIRRVTTPISEVSRGITPTSDMKRGVTPTSEIRRGTTPISEVSRSITPTSDIKTGTTPTSEIRRGTTPISEVSRGITPTSEVKRGATPTSEIKKIVASIAEENKGTTPTREISVARRPKTPSYQTPRAKTPVFEKPRVNPLLFATFTVTTTSGDAHDSTVRKDPQTLKVPNSVETPAEPESLKQSLSSESAETPAKDDTPAETPNETSKYTALSTVYQRPKTPTYEAPKPTSLPNGYQTPTYKTSKPKTSQFGYQRPKTPTYEALKPKNKSKYYGLTPAAPIGYGGIQSDTPDSGISRSKTPTYDPNISKVAPTVAPTLPEVTKPQVASKEPEISVGSEVSVTQVHGMENSVPRPKTTSNEVRTTVEAEEIPTKLSDEEKSKVHTFGVKRVKTPTRETQKVETSTIEPSIATIPMETQRAKTPTYEAPKITTDISETQEIPDSTLVETPSSKLKALNASTKKSLQDGPSVFHANEKSTPPHPLTGVKSPAKHISSAKVLTNQVVAVLNSVKQTPQSEEALILKTPADKTEAIAINLPTSSHQIIAPALSDGGIRPPDQMGGEAMQTDSANSEVTASEIKGLKEHMTSVILSSKGKSGTGDKSLPEGEGFPKTMPKTKGLKSKVSAWSRLKKHMVVEPEEPKFPEPESESKKDVDQEEKTDGQKKPTEPGLESGSQGEMRGKDSPRAMKMWDAVLFQMFSTQENILQQINANKSEEEKTARNTEEIPSFVFRLPLLLYSPQFNARKLKEAASRPTTKILTVFELGLIGRKNQDEDPKDFNRTAKGFNASKSTEA</sequence>
<feature type="compositionally biased region" description="Basic and acidic residues" evidence="1">
    <location>
        <begin position="1043"/>
        <end position="1054"/>
    </location>
</feature>
<keyword evidence="3" id="KW-1185">Reference proteome</keyword>
<feature type="compositionally biased region" description="Polar residues" evidence="1">
    <location>
        <begin position="562"/>
        <end position="580"/>
    </location>
</feature>
<dbReference type="GeneTree" id="ENSGT00940000167812"/>
<feature type="region of interest" description="Disordered" evidence="1">
    <location>
        <begin position="559"/>
        <end position="762"/>
    </location>
</feature>
<feature type="region of interest" description="Disordered" evidence="1">
    <location>
        <begin position="1043"/>
        <end position="1067"/>
    </location>
</feature>
<dbReference type="PANTHER" id="PTHR38004">
    <property type="entry name" value="PROLINE-RICH PROTEIN 33"/>
    <property type="match status" value="1"/>
</dbReference>
<name>A0A3B3RDM1_9TELE</name>
<feature type="compositionally biased region" description="Polar residues" evidence="1">
    <location>
        <begin position="706"/>
        <end position="736"/>
    </location>
</feature>
<feature type="region of interest" description="Disordered" evidence="1">
    <location>
        <begin position="13"/>
        <end position="97"/>
    </location>
</feature>
<organism evidence="2 3">
    <name type="scientific">Paramormyrops kingsleyae</name>
    <dbReference type="NCBI Taxonomy" id="1676925"/>
    <lineage>
        <taxon>Eukaryota</taxon>
        <taxon>Metazoa</taxon>
        <taxon>Chordata</taxon>
        <taxon>Craniata</taxon>
        <taxon>Vertebrata</taxon>
        <taxon>Euteleostomi</taxon>
        <taxon>Actinopterygii</taxon>
        <taxon>Neopterygii</taxon>
        <taxon>Teleostei</taxon>
        <taxon>Osteoglossocephala</taxon>
        <taxon>Osteoglossomorpha</taxon>
        <taxon>Osteoglossiformes</taxon>
        <taxon>Mormyridae</taxon>
        <taxon>Paramormyrops</taxon>
    </lineage>
</organism>
<accession>A0A3B3RDM1</accession>
<evidence type="ECO:0000313" key="2">
    <source>
        <dbReference type="Ensembl" id="ENSPKIP00000016020.1"/>
    </source>
</evidence>
<dbReference type="PANTHER" id="PTHR38004:SF1">
    <property type="entry name" value="PROLINE-RICH PROTEIN 33"/>
    <property type="match status" value="1"/>
</dbReference>
<protein>
    <submittedName>
        <fullName evidence="2">Proline rich 33</fullName>
    </submittedName>
</protein>
<proteinExistence type="predicted"/>
<evidence type="ECO:0000256" key="1">
    <source>
        <dbReference type="SAM" id="MobiDB-lite"/>
    </source>
</evidence>
<reference evidence="2" key="2">
    <citation type="submission" date="2025-09" db="UniProtKB">
        <authorList>
            <consortium name="Ensembl"/>
        </authorList>
    </citation>
    <scope>IDENTIFICATION</scope>
</reference>
<dbReference type="Ensembl" id="ENSPKIT00000040501.1">
    <property type="protein sequence ID" value="ENSPKIP00000016020.1"/>
    <property type="gene ID" value="ENSPKIG00000002526.1"/>
</dbReference>
<feature type="compositionally biased region" description="Basic and acidic residues" evidence="1">
    <location>
        <begin position="907"/>
        <end position="940"/>
    </location>
</feature>
<feature type="region of interest" description="Disordered" evidence="1">
    <location>
        <begin position="863"/>
        <end position="956"/>
    </location>
</feature>
<dbReference type="AlphaFoldDB" id="A0A3B3RDM1"/>
<feature type="compositionally biased region" description="Basic and acidic residues" evidence="1">
    <location>
        <begin position="645"/>
        <end position="656"/>
    </location>
</feature>
<feature type="compositionally biased region" description="Basic and acidic residues" evidence="1">
    <location>
        <begin position="428"/>
        <end position="439"/>
    </location>
</feature>
<feature type="compositionally biased region" description="Polar residues" evidence="1">
    <location>
        <begin position="456"/>
        <end position="465"/>
    </location>
</feature>
<feature type="region of interest" description="Disordered" evidence="1">
    <location>
        <begin position="287"/>
        <end position="316"/>
    </location>
</feature>
<evidence type="ECO:0000313" key="3">
    <source>
        <dbReference type="Proteomes" id="UP000261540"/>
    </source>
</evidence>
<dbReference type="Proteomes" id="UP000261540">
    <property type="component" value="Unplaced"/>
</dbReference>
<dbReference type="Pfam" id="PF15485">
    <property type="entry name" value="DUF4643"/>
    <property type="match status" value="1"/>
</dbReference>
<feature type="compositionally biased region" description="Low complexity" evidence="1">
    <location>
        <begin position="54"/>
        <end position="63"/>
    </location>
</feature>